<sequence>MRFGDIFPDYLDENDEFEDAYLVTDRLFNVQSKTIWIQSATCPDFIHLYVHCQEDDQFLCLNCLSIRRYSRAKVATLRNGTNGLFEYQEHHPECFLPLKLFVHCKKIIIVDKTGLTELDSNISKNSSSNSERLVSKFNTEAFELKVDVAEKPKILNVTFVTFSNGLEQNINENPTSVSEESTSVLDFDANGRDYEDSGYISQLNYNENDSTAIIENEMPLFGEFEDFNGGDEDDQRPIVEDLSSVSEENSNVTKKKDGSDSAIGDLEASSTIFEQELLEENGQIQSQHEPSPEHVDHDNSGDLSEFELTPVLSSTPMSRKDVNEGFENAEIPEDERTHVSDLVSASDEDSGDEDVNSNSSLPETITYGDVYNVSLKLPIANAIKVTNREWKLSKDGKYVACQSVPGSDSWYLYVVNRDLAYHRCNVCSFRKRSSHAKIDEKNGTKTLWAVEEHGEECLRKYEVLMKKYFSTENVKEIPTKLKKYGDIYPTGSSFCDALKVTNRKWELSKDKKVVWCQSEVDHNLWYRYSHPNSDFFRCKKCTNQKSLVKIVKENDGFETLWELEYHNEKCLLKFGQNSQPGNRSHQKKKAKNDEGDDDFRPKYGRILEKQNSEEKSENKRVLRKRKAAEALIDE</sequence>
<proteinExistence type="predicted"/>
<accession>A0AC34RFC9</accession>
<protein>
    <submittedName>
        <fullName evidence="2">Uncharacterized protein</fullName>
    </submittedName>
</protein>
<dbReference type="Proteomes" id="UP000887576">
    <property type="component" value="Unplaced"/>
</dbReference>
<organism evidence="1 2">
    <name type="scientific">Panagrolaimus sp. JU765</name>
    <dbReference type="NCBI Taxonomy" id="591449"/>
    <lineage>
        <taxon>Eukaryota</taxon>
        <taxon>Metazoa</taxon>
        <taxon>Ecdysozoa</taxon>
        <taxon>Nematoda</taxon>
        <taxon>Chromadorea</taxon>
        <taxon>Rhabditida</taxon>
        <taxon>Tylenchina</taxon>
        <taxon>Panagrolaimomorpha</taxon>
        <taxon>Panagrolaimoidea</taxon>
        <taxon>Panagrolaimidae</taxon>
        <taxon>Panagrolaimus</taxon>
    </lineage>
</organism>
<name>A0AC34RFC9_9BILA</name>
<reference evidence="2" key="1">
    <citation type="submission" date="2022-11" db="UniProtKB">
        <authorList>
            <consortium name="WormBaseParasite"/>
        </authorList>
    </citation>
    <scope>IDENTIFICATION</scope>
</reference>
<evidence type="ECO:0000313" key="2">
    <source>
        <dbReference type="WBParaSite" id="JU765_v2.g6203.t1"/>
    </source>
</evidence>
<evidence type="ECO:0000313" key="1">
    <source>
        <dbReference type="Proteomes" id="UP000887576"/>
    </source>
</evidence>
<dbReference type="WBParaSite" id="JU765_v2.g6203.t1">
    <property type="protein sequence ID" value="JU765_v2.g6203.t1"/>
    <property type="gene ID" value="JU765_v2.g6203"/>
</dbReference>